<sequence>MSGTGSGPIDLDSVLKVHRQRLASIPQAQLASPYEHRSTDTIYVKRIDRNSNVMSIEGPVILFGELQLLCSLFGKYTTTIDVVENGRKEVLFIGGGAGNATSAQGQKSSFNVLTQDMSDDVLLGR</sequence>
<reference evidence="1" key="1">
    <citation type="submission" date="2021-02" db="EMBL/GenBank/DDBJ databases">
        <authorList>
            <person name="Nowell W R."/>
        </authorList>
    </citation>
    <scope>NUCLEOTIDE SEQUENCE</scope>
</reference>
<evidence type="ECO:0000313" key="2">
    <source>
        <dbReference type="EMBL" id="CAF3886966.1"/>
    </source>
</evidence>
<dbReference type="AlphaFoldDB" id="A0A8S2EA37"/>
<gene>
    <name evidence="1" type="ORF">OVA965_LOCUS19970</name>
    <name evidence="2" type="ORF">TMI583_LOCUS20211</name>
</gene>
<comment type="caution">
    <text evidence="1">The sequence shown here is derived from an EMBL/GenBank/DDBJ whole genome shotgun (WGS) entry which is preliminary data.</text>
</comment>
<protein>
    <submittedName>
        <fullName evidence="1">Uncharacterized protein</fullName>
    </submittedName>
</protein>
<accession>A0A8S2EA37</accession>
<dbReference type="EMBL" id="CAJNOK010010460">
    <property type="protein sequence ID" value="CAF1116367.1"/>
    <property type="molecule type" value="Genomic_DNA"/>
</dbReference>
<name>A0A8S2EA37_9BILA</name>
<evidence type="ECO:0000313" key="3">
    <source>
        <dbReference type="Proteomes" id="UP000677228"/>
    </source>
</evidence>
<evidence type="ECO:0000313" key="1">
    <source>
        <dbReference type="EMBL" id="CAF1116367.1"/>
    </source>
</evidence>
<dbReference type="Proteomes" id="UP000677228">
    <property type="component" value="Unassembled WGS sequence"/>
</dbReference>
<proteinExistence type="predicted"/>
<organism evidence="1 3">
    <name type="scientific">Didymodactylos carnosus</name>
    <dbReference type="NCBI Taxonomy" id="1234261"/>
    <lineage>
        <taxon>Eukaryota</taxon>
        <taxon>Metazoa</taxon>
        <taxon>Spiralia</taxon>
        <taxon>Gnathifera</taxon>
        <taxon>Rotifera</taxon>
        <taxon>Eurotatoria</taxon>
        <taxon>Bdelloidea</taxon>
        <taxon>Philodinida</taxon>
        <taxon>Philodinidae</taxon>
        <taxon>Didymodactylos</taxon>
    </lineage>
</organism>
<dbReference type="Proteomes" id="UP000682733">
    <property type="component" value="Unassembled WGS sequence"/>
</dbReference>
<dbReference type="EMBL" id="CAJOBA010015302">
    <property type="protein sequence ID" value="CAF3886966.1"/>
    <property type="molecule type" value="Genomic_DNA"/>
</dbReference>